<dbReference type="InterPro" id="IPR053213">
    <property type="entry name" value="RLP29"/>
</dbReference>
<accession>A0A0S4IP14</accession>
<dbReference type="OrthoDB" id="663146at2759"/>
<dbReference type="InterPro" id="IPR001611">
    <property type="entry name" value="Leu-rich_rpt"/>
</dbReference>
<dbReference type="Pfam" id="PF00560">
    <property type="entry name" value="LRR_1"/>
    <property type="match status" value="1"/>
</dbReference>
<organism evidence="1 2">
    <name type="scientific">Bodo saltans</name>
    <name type="common">Flagellated protozoan</name>
    <dbReference type="NCBI Taxonomy" id="75058"/>
    <lineage>
        <taxon>Eukaryota</taxon>
        <taxon>Discoba</taxon>
        <taxon>Euglenozoa</taxon>
        <taxon>Kinetoplastea</taxon>
        <taxon>Metakinetoplastina</taxon>
        <taxon>Eubodonida</taxon>
        <taxon>Bodonidae</taxon>
        <taxon>Bodo</taxon>
    </lineage>
</organism>
<sequence length="235" mass="25415">MLFSCEGNLITGSIPTEYANWTLMSHFSMEDNLLTGSLPPSLGLWGARLDYFNVGGNQLSGTLPPEYAPNWTMIGIFYAPNWNSSWERVTSIDVDDNLLTGPLPNSYALWNATITSISAANNKLIGAIPSTWASSMTSLSGLVLRNNSLVGTKLKLTILSLSFNDLSGSLPPPSAYPFLWILDVQNNSRLTGSFTLPIMTAVASVCGTLYVNRMGLEGLRVDIGVHKLAPLTHMA</sequence>
<keyword evidence="2" id="KW-1185">Reference proteome</keyword>
<gene>
    <name evidence="1" type="ORF">BSAL_51970</name>
</gene>
<dbReference type="PANTHER" id="PTHR48009:SF4">
    <property type="entry name" value="LEUCINE-RICH REPEAT (LRR) FAMILY PROTEIN"/>
    <property type="match status" value="1"/>
</dbReference>
<dbReference type="AlphaFoldDB" id="A0A0S4IP14"/>
<evidence type="ECO:0000313" key="1">
    <source>
        <dbReference type="EMBL" id="CUE69230.1"/>
    </source>
</evidence>
<reference evidence="2" key="1">
    <citation type="submission" date="2015-09" db="EMBL/GenBank/DDBJ databases">
        <authorList>
            <consortium name="Pathogen Informatics"/>
        </authorList>
    </citation>
    <scope>NUCLEOTIDE SEQUENCE [LARGE SCALE GENOMIC DNA]</scope>
    <source>
        <strain evidence="2">Lake Konstanz</strain>
    </source>
</reference>
<dbReference type="InterPro" id="IPR032675">
    <property type="entry name" value="LRR_dom_sf"/>
</dbReference>
<dbReference type="Gene3D" id="3.80.10.10">
    <property type="entry name" value="Ribonuclease Inhibitor"/>
    <property type="match status" value="2"/>
</dbReference>
<dbReference type="EMBL" id="CYKH01000074">
    <property type="protein sequence ID" value="CUE69230.1"/>
    <property type="molecule type" value="Genomic_DNA"/>
</dbReference>
<dbReference type="SUPFAM" id="SSF52058">
    <property type="entry name" value="L domain-like"/>
    <property type="match status" value="1"/>
</dbReference>
<dbReference type="PANTHER" id="PTHR48009">
    <property type="entry name" value="LEUCINE-RICH REPEAT (LRR) FAMILY PROTEIN"/>
    <property type="match status" value="1"/>
</dbReference>
<proteinExistence type="predicted"/>
<dbReference type="VEuPathDB" id="TriTrypDB:BSAL_51970"/>
<protein>
    <submittedName>
        <fullName evidence="1">GP46-like surface antigen, putative</fullName>
    </submittedName>
</protein>
<name>A0A0S4IP14_BODSA</name>
<dbReference type="Proteomes" id="UP000051952">
    <property type="component" value="Unassembled WGS sequence"/>
</dbReference>
<evidence type="ECO:0000313" key="2">
    <source>
        <dbReference type="Proteomes" id="UP000051952"/>
    </source>
</evidence>